<evidence type="ECO:0000256" key="11">
    <source>
        <dbReference type="ARBA" id="ARBA00023211"/>
    </source>
</evidence>
<protein>
    <recommendedName>
        <fullName evidence="14">CRISPR-associated endonuclease Cas1</fullName>
        <ecNumber evidence="14">3.1.-.-</ecNumber>
    </recommendedName>
</protein>
<feature type="binding site" evidence="14">
    <location>
        <position position="431"/>
    </location>
    <ligand>
        <name>Mn(2+)</name>
        <dbReference type="ChEBI" id="CHEBI:29035"/>
    </ligand>
</feature>
<evidence type="ECO:0000313" key="17">
    <source>
        <dbReference type="EMBL" id="QDV20614.1"/>
    </source>
</evidence>
<evidence type="ECO:0000256" key="4">
    <source>
        <dbReference type="ARBA" id="ARBA00022801"/>
    </source>
</evidence>
<dbReference type="Gene3D" id="3.90.320.10">
    <property type="match status" value="1"/>
</dbReference>
<feature type="region of interest" description="Disordered" evidence="15">
    <location>
        <begin position="247"/>
        <end position="272"/>
    </location>
</feature>
<feature type="compositionally biased region" description="Polar residues" evidence="15">
    <location>
        <begin position="247"/>
        <end position="265"/>
    </location>
</feature>
<feature type="compositionally biased region" description="Polar residues" evidence="15">
    <location>
        <begin position="13"/>
        <end position="22"/>
    </location>
</feature>
<dbReference type="GO" id="GO:0046872">
    <property type="term" value="F:metal ion binding"/>
    <property type="evidence" value="ECO:0007669"/>
    <property type="project" value="UniProtKB-UniRule"/>
</dbReference>
<dbReference type="InterPro" id="IPR042211">
    <property type="entry name" value="CRISPR-assoc_Cas1_N"/>
</dbReference>
<dbReference type="RefSeq" id="WP_197994755.1">
    <property type="nucleotide sequence ID" value="NZ_CP036317.1"/>
</dbReference>
<reference evidence="17 18" key="1">
    <citation type="submission" date="2019-02" db="EMBL/GenBank/DDBJ databases">
        <title>Deep-cultivation of Planctomycetes and their phenomic and genomic characterization uncovers novel biology.</title>
        <authorList>
            <person name="Wiegand S."/>
            <person name="Jogler M."/>
            <person name="Boedeker C."/>
            <person name="Pinto D."/>
            <person name="Vollmers J."/>
            <person name="Rivas-Marin E."/>
            <person name="Kohn T."/>
            <person name="Peeters S.H."/>
            <person name="Heuer A."/>
            <person name="Rast P."/>
            <person name="Oberbeckmann S."/>
            <person name="Bunk B."/>
            <person name="Jeske O."/>
            <person name="Meyerdierks A."/>
            <person name="Storesund J.E."/>
            <person name="Kallscheuer N."/>
            <person name="Luecker S."/>
            <person name="Lage O.M."/>
            <person name="Pohl T."/>
            <person name="Merkel B.J."/>
            <person name="Hornburger P."/>
            <person name="Mueller R.-W."/>
            <person name="Bruemmer F."/>
            <person name="Labrenz M."/>
            <person name="Spormann A.M."/>
            <person name="Op den Camp H."/>
            <person name="Overmann J."/>
            <person name="Amann R."/>
            <person name="Jetten M.S.M."/>
            <person name="Mascher T."/>
            <person name="Medema M.H."/>
            <person name="Devos D.P."/>
            <person name="Kaster A.-K."/>
            <person name="Ovreas L."/>
            <person name="Rohde M."/>
            <person name="Galperin M.Y."/>
            <person name="Jogler C."/>
        </authorList>
    </citation>
    <scope>NUCLEOTIDE SEQUENCE [LARGE SCALE GENOMIC DNA]</scope>
    <source>
        <strain evidence="17 18">Pan153</strain>
    </source>
</reference>
<keyword evidence="9 14" id="KW-0051">Antiviral defense</keyword>
<feature type="binding site" evidence="14">
    <location>
        <position position="498"/>
    </location>
    <ligand>
        <name>Mn(2+)</name>
        <dbReference type="ChEBI" id="CHEBI:29035"/>
    </ligand>
</feature>
<dbReference type="Proteomes" id="UP000320839">
    <property type="component" value="Chromosome"/>
</dbReference>
<dbReference type="InterPro" id="IPR042206">
    <property type="entry name" value="CRISPR-assoc_Cas1_C"/>
</dbReference>
<name>A0A518FW92_9PLAN</name>
<dbReference type="NCBIfam" id="TIGR00287">
    <property type="entry name" value="cas1"/>
    <property type="match status" value="1"/>
</dbReference>
<dbReference type="GO" id="GO:0004527">
    <property type="term" value="F:exonuclease activity"/>
    <property type="evidence" value="ECO:0007669"/>
    <property type="project" value="UniProtKB-KW"/>
</dbReference>
<dbReference type="InterPro" id="IPR011604">
    <property type="entry name" value="PDDEXK-like_dom_sf"/>
</dbReference>
<feature type="region of interest" description="Disordered" evidence="15">
    <location>
        <begin position="69"/>
        <end position="102"/>
    </location>
</feature>
<dbReference type="HAMAP" id="MF_01470">
    <property type="entry name" value="Cas1"/>
    <property type="match status" value="1"/>
</dbReference>
<evidence type="ECO:0000256" key="2">
    <source>
        <dbReference type="ARBA" id="ARBA00022723"/>
    </source>
</evidence>
<evidence type="ECO:0000256" key="1">
    <source>
        <dbReference type="ARBA" id="ARBA00022722"/>
    </source>
</evidence>
<evidence type="ECO:0000256" key="8">
    <source>
        <dbReference type="ARBA" id="ARBA00023014"/>
    </source>
</evidence>
<dbReference type="GO" id="GO:0051607">
    <property type="term" value="P:defense response to virus"/>
    <property type="evidence" value="ECO:0007669"/>
    <property type="project" value="UniProtKB-UniRule"/>
</dbReference>
<feature type="compositionally biased region" description="Basic and acidic residues" evidence="15">
    <location>
        <begin position="72"/>
        <end position="83"/>
    </location>
</feature>
<evidence type="ECO:0000256" key="10">
    <source>
        <dbReference type="ARBA" id="ARBA00023125"/>
    </source>
</evidence>
<keyword evidence="7" id="KW-0408">Iron</keyword>
<feature type="domain" description="DUF83" evidence="16">
    <location>
        <begin position="38"/>
        <end position="232"/>
    </location>
</feature>
<dbReference type="Pfam" id="PF01930">
    <property type="entry name" value="Cas_Cas4"/>
    <property type="match status" value="1"/>
</dbReference>
<dbReference type="GO" id="GO:0043571">
    <property type="term" value="P:maintenance of CRISPR repeat elements"/>
    <property type="evidence" value="ECO:0007669"/>
    <property type="project" value="UniProtKB-UniRule"/>
</dbReference>
<comment type="subunit">
    <text evidence="13 14">Homodimer, forms a heterotetramer with a Cas2 homodimer.</text>
</comment>
<dbReference type="Pfam" id="PF01867">
    <property type="entry name" value="Cas_Cas1"/>
    <property type="match status" value="1"/>
</dbReference>
<dbReference type="EC" id="3.1.-.-" evidence="14"/>
<keyword evidence="1 14" id="KW-0540">Nuclease</keyword>
<dbReference type="PANTHER" id="PTHR34353:SF2">
    <property type="entry name" value="CRISPR-ASSOCIATED ENDONUCLEASE CAS1 1"/>
    <property type="match status" value="1"/>
</dbReference>
<accession>A0A518FW92</accession>
<evidence type="ECO:0000256" key="3">
    <source>
        <dbReference type="ARBA" id="ARBA00022759"/>
    </source>
</evidence>
<keyword evidence="6 14" id="KW-0460">Magnesium</keyword>
<keyword evidence="2 14" id="KW-0479">Metal-binding</keyword>
<keyword evidence="11 14" id="KW-0464">Manganese</keyword>
<dbReference type="GO" id="GO:0051536">
    <property type="term" value="F:iron-sulfur cluster binding"/>
    <property type="evidence" value="ECO:0007669"/>
    <property type="project" value="UniProtKB-KW"/>
</dbReference>
<dbReference type="InterPro" id="IPR050646">
    <property type="entry name" value="Cas1"/>
</dbReference>
<dbReference type="Gene3D" id="3.100.10.20">
    <property type="entry name" value="CRISPR-associated endonuclease Cas1, N-terminal domain"/>
    <property type="match status" value="1"/>
</dbReference>
<comment type="function">
    <text evidence="14">CRISPR (clustered regularly interspaced short palindromic repeat), is an adaptive immune system that provides protection against mobile genetic elements (viruses, transposable elements and conjugative plasmids). CRISPR clusters contain spacers, sequences complementary to antecedent mobile elements, and target invading nucleic acids. CRISPR clusters are transcribed and processed into CRISPR RNA (crRNA). Acts as a dsDNA endonuclease. Involved in the integration of spacer DNA into the CRISPR cassette.</text>
</comment>
<evidence type="ECO:0000256" key="13">
    <source>
        <dbReference type="ARBA" id="ARBA00038592"/>
    </source>
</evidence>
<comment type="catalytic activity">
    <reaction evidence="12">
        <text>exonucleolytic cleavage in the 5'- to 3'-direction to yield nucleoside 3'-phosphates.</text>
        <dbReference type="EC" id="3.1.12.1"/>
    </reaction>
</comment>
<dbReference type="Gene3D" id="1.20.120.920">
    <property type="entry name" value="CRISPR-associated endonuclease Cas1, C-terminal domain"/>
    <property type="match status" value="1"/>
</dbReference>
<dbReference type="InterPro" id="IPR002729">
    <property type="entry name" value="CRISPR-assoc_Cas1"/>
</dbReference>
<feature type="region of interest" description="Disordered" evidence="15">
    <location>
        <begin position="1"/>
        <end position="22"/>
    </location>
</feature>
<dbReference type="InterPro" id="IPR022765">
    <property type="entry name" value="Dna2/Cas4_DUF83"/>
</dbReference>
<evidence type="ECO:0000256" key="6">
    <source>
        <dbReference type="ARBA" id="ARBA00022842"/>
    </source>
</evidence>
<keyword evidence="4 14" id="KW-0378">Hydrolase</keyword>
<dbReference type="GO" id="GO:0004519">
    <property type="term" value="F:endonuclease activity"/>
    <property type="evidence" value="ECO:0007669"/>
    <property type="project" value="UniProtKB-UniRule"/>
</dbReference>
<keyword evidence="8" id="KW-0411">Iron-sulfur</keyword>
<organism evidence="17 18">
    <name type="scientific">Gimesia panareensis</name>
    <dbReference type="NCBI Taxonomy" id="2527978"/>
    <lineage>
        <taxon>Bacteria</taxon>
        <taxon>Pseudomonadati</taxon>
        <taxon>Planctomycetota</taxon>
        <taxon>Planctomycetia</taxon>
        <taxon>Planctomycetales</taxon>
        <taxon>Planctomycetaceae</taxon>
        <taxon>Gimesia</taxon>
    </lineage>
</organism>
<dbReference type="InterPro" id="IPR013343">
    <property type="entry name" value="CRISPR-assoc_prot_Cas4"/>
</dbReference>
<evidence type="ECO:0000256" key="12">
    <source>
        <dbReference type="ARBA" id="ARBA00033996"/>
    </source>
</evidence>
<proteinExistence type="inferred from homology"/>
<sequence length="606" mass="67679">MNHGLNPPATVPLQPSQTNASLHSLSKTTDDALLPVRMLNEFTYCPRLGYLEWVQGEWADNLETRQGSFGHRVVDKPDRKEINPPKNKQVASTEDEQEDSDQIHARSIMLSSDQEGLIGKLDLVELDGTVATPVDYKRGKAPDIPEGAYEPERVQLCAQGLILRDQGYQCDSGILYFISSKRRVVIPFDDALVTRTRQLIKAFKETADAGIIPPPLDDSPKCPRCSLVGICLPDEMNLLQVDPLTNQKDLNQSDSSGQSQLTDKPTQPRRLLPTKDNALPLYISEQGAFVGKSGERITIKMKKEELASVRLIDISQVCLFGSITLSAQAISELSRRGIPICHFSYGGWFHSITSGFVHKNVELRIQQYAAAQDSQRALIVARQLIAGKIKNCRTLLRRHIENKQAPVLAKLADYHKRLADIDSAQSLLGIEGMAAKEYFGEFFTFFPDHPELAIDGRNRRPPRDPVNAVLSFLYSLLTKELTVVLQAVGFDPMLGLFHTPRYGRPSLALDLAEEFRPLIADSTALMVFNNGEVNADSFIQRAGAITMTSAGRNSVIAAYERRMETEITHPIFGYKVSYRRILEVQSRLLARYLSGEIPEYPSFVTR</sequence>
<dbReference type="AlphaFoldDB" id="A0A518FW92"/>
<keyword evidence="10 14" id="KW-0238">DNA-binding</keyword>
<dbReference type="EMBL" id="CP036317">
    <property type="protein sequence ID" value="QDV20614.1"/>
    <property type="molecule type" value="Genomic_DNA"/>
</dbReference>
<evidence type="ECO:0000256" key="15">
    <source>
        <dbReference type="SAM" id="MobiDB-lite"/>
    </source>
</evidence>
<keyword evidence="5" id="KW-0269">Exonuclease</keyword>
<dbReference type="GO" id="GO:0003677">
    <property type="term" value="F:DNA binding"/>
    <property type="evidence" value="ECO:0007669"/>
    <property type="project" value="UniProtKB-KW"/>
</dbReference>
<evidence type="ECO:0000256" key="5">
    <source>
        <dbReference type="ARBA" id="ARBA00022839"/>
    </source>
</evidence>
<dbReference type="PANTHER" id="PTHR34353">
    <property type="entry name" value="CRISPR-ASSOCIATED ENDONUCLEASE CAS1 1"/>
    <property type="match status" value="1"/>
</dbReference>
<dbReference type="CDD" id="cd09634">
    <property type="entry name" value="Cas1_I-II-III"/>
    <property type="match status" value="1"/>
</dbReference>
<feature type="binding site" evidence="14">
    <location>
        <position position="513"/>
    </location>
    <ligand>
        <name>Mn(2+)</name>
        <dbReference type="ChEBI" id="CHEBI:29035"/>
    </ligand>
</feature>
<comment type="cofactor">
    <cofactor evidence="14">
        <name>Mg(2+)</name>
        <dbReference type="ChEBI" id="CHEBI:18420"/>
    </cofactor>
    <cofactor evidence="14">
        <name>Mn(2+)</name>
        <dbReference type="ChEBI" id="CHEBI:29035"/>
    </cofactor>
</comment>
<gene>
    <name evidence="17" type="primary">cas4-cas1</name>
    <name evidence="14" type="synonym">cas1</name>
    <name evidence="17" type="ORF">Pan153_52900</name>
</gene>
<evidence type="ECO:0000259" key="16">
    <source>
        <dbReference type="Pfam" id="PF01930"/>
    </source>
</evidence>
<comment type="similarity">
    <text evidence="14">Belongs to the CRISPR-associated endonuclease Cas1 family.</text>
</comment>
<keyword evidence="3 14" id="KW-0255">Endonuclease</keyword>
<evidence type="ECO:0000256" key="14">
    <source>
        <dbReference type="HAMAP-Rule" id="MF_01470"/>
    </source>
</evidence>
<evidence type="ECO:0000313" key="18">
    <source>
        <dbReference type="Proteomes" id="UP000320839"/>
    </source>
</evidence>
<evidence type="ECO:0000256" key="9">
    <source>
        <dbReference type="ARBA" id="ARBA00023118"/>
    </source>
</evidence>
<evidence type="ECO:0000256" key="7">
    <source>
        <dbReference type="ARBA" id="ARBA00023004"/>
    </source>
</evidence>
<dbReference type="NCBIfam" id="TIGR00372">
    <property type="entry name" value="cas4"/>
    <property type="match status" value="1"/>
</dbReference>